<keyword evidence="3" id="KW-0813">Transport</keyword>
<evidence type="ECO:0000256" key="4">
    <source>
        <dbReference type="ARBA" id="ARBA00022475"/>
    </source>
</evidence>
<evidence type="ECO:0000256" key="2">
    <source>
        <dbReference type="ARBA" id="ARBA00008335"/>
    </source>
</evidence>
<dbReference type="GO" id="GO:0022857">
    <property type="term" value="F:transmembrane transporter activity"/>
    <property type="evidence" value="ECO:0007669"/>
    <property type="project" value="InterPro"/>
</dbReference>
<feature type="transmembrane region" description="Helical" evidence="8">
    <location>
        <begin position="340"/>
        <end position="362"/>
    </location>
</feature>
<dbReference type="Proteomes" id="UP000035860">
    <property type="component" value="Unassembled WGS sequence"/>
</dbReference>
<keyword evidence="5 8" id="KW-0812">Transmembrane</keyword>
<dbReference type="EMBL" id="AOMT01000022">
    <property type="protein sequence ID" value="KDN25205.1"/>
    <property type="molecule type" value="Genomic_DNA"/>
</dbReference>
<dbReference type="InterPro" id="IPR036259">
    <property type="entry name" value="MFS_trans_sf"/>
</dbReference>
<dbReference type="AlphaFoldDB" id="A0A066UDQ2"/>
<accession>A0A066UDQ2</accession>
<dbReference type="Gene3D" id="1.20.1250.20">
    <property type="entry name" value="MFS general substrate transporter like domains"/>
    <property type="match status" value="1"/>
</dbReference>
<evidence type="ECO:0000256" key="7">
    <source>
        <dbReference type="ARBA" id="ARBA00023136"/>
    </source>
</evidence>
<feature type="transmembrane region" description="Helical" evidence="8">
    <location>
        <begin position="305"/>
        <end position="328"/>
    </location>
</feature>
<feature type="transmembrane region" description="Helical" evidence="8">
    <location>
        <begin position="17"/>
        <end position="37"/>
    </location>
</feature>
<feature type="transmembrane region" description="Helical" evidence="8">
    <location>
        <begin position="257"/>
        <end position="275"/>
    </location>
</feature>
<gene>
    <name evidence="10" type="ORF">MBO_05339</name>
</gene>
<evidence type="ECO:0000256" key="6">
    <source>
        <dbReference type="ARBA" id="ARBA00022989"/>
    </source>
</evidence>
<keyword evidence="7 8" id="KW-0472">Membrane</keyword>
<dbReference type="SUPFAM" id="SSF103473">
    <property type="entry name" value="MFS general substrate transporter"/>
    <property type="match status" value="1"/>
</dbReference>
<dbReference type="eggNOG" id="COG2814">
    <property type="taxonomic scope" value="Bacteria"/>
</dbReference>
<feature type="transmembrane region" description="Helical" evidence="8">
    <location>
        <begin position="139"/>
        <end position="156"/>
    </location>
</feature>
<keyword evidence="11" id="KW-1185">Reference proteome</keyword>
<reference evidence="10 11" key="1">
    <citation type="journal article" date="2014" name="Genome Announc.">
        <title>Draft Genome Sequence of Moraxella bovoculi Strain 237T (ATCC BAA-1259T) Isolated from a Calf with Infectious Bovine Keratoconjunctivitis.</title>
        <authorList>
            <person name="Calcutt M.J."/>
            <person name="Foecking M.F."/>
            <person name="Martin N.T."/>
            <person name="Mhlanga-Mutangadura T."/>
            <person name="Reilly T.J."/>
        </authorList>
    </citation>
    <scope>NUCLEOTIDE SEQUENCE [LARGE SCALE GENOMIC DNA]</scope>
    <source>
        <strain evidence="10 11">237</strain>
    </source>
</reference>
<evidence type="ECO:0000259" key="9">
    <source>
        <dbReference type="PROSITE" id="PS50850"/>
    </source>
</evidence>
<sequence>MNTQPTTPRQPTFIEKFTVAMIGFFAFLQVYSVQAILPVLMADFVASEVAIGVAVGATVMAIALMSPFMGMLSDAFGRKIFIVGSLLLLAVPTGMIGLSGTVDELSIWRFLQGLAVPGITVVLIAYVSEEYSSHVAQMMSLYVAGTVLGGFSGRFFAGHLHELIGWRYGYGAMAVCTLIGALWAFKALPSSKNFIKSDNFKHSLALLLSHTKNLQVMSACLLGGCVLFSLVGCFTFINLHLADEPYHLNASHLANIFSLYLIGMIITPLSGKFIAKFGMTNVIIGAVICSMIGLFITLSSPLWPIIVGLTIMSSGVFITQAATISYIGSHVTEGRSLASGLYYMGYYGGGSIGAWACAIAYAKGAWGLTVAMIVVVQIFALMVVLFMKKSANSRVA</sequence>
<feature type="transmembrane region" description="Helical" evidence="8">
    <location>
        <begin position="168"/>
        <end position="188"/>
    </location>
</feature>
<evidence type="ECO:0000313" key="10">
    <source>
        <dbReference type="EMBL" id="KDN25205.1"/>
    </source>
</evidence>
<dbReference type="PROSITE" id="PS50850">
    <property type="entry name" value="MFS"/>
    <property type="match status" value="1"/>
</dbReference>
<comment type="subcellular location">
    <subcellularLocation>
        <location evidence="1">Cell membrane</location>
        <topology evidence="1">Multi-pass membrane protein</topology>
    </subcellularLocation>
</comment>
<feature type="transmembrane region" description="Helical" evidence="8">
    <location>
        <begin position="368"/>
        <end position="387"/>
    </location>
</feature>
<dbReference type="InterPro" id="IPR005829">
    <property type="entry name" value="Sugar_transporter_CS"/>
</dbReference>
<dbReference type="PANTHER" id="PTHR43271">
    <property type="entry name" value="BLL2771 PROTEIN"/>
    <property type="match status" value="1"/>
</dbReference>
<name>A0A066UDQ2_9GAMM</name>
<comment type="caution">
    <text evidence="10">The sequence shown here is derived from an EMBL/GenBank/DDBJ whole genome shotgun (WGS) entry which is preliminary data.</text>
</comment>
<feature type="transmembrane region" description="Helical" evidence="8">
    <location>
        <begin position="80"/>
        <end position="101"/>
    </location>
</feature>
<feature type="transmembrane region" description="Helical" evidence="8">
    <location>
        <begin position="49"/>
        <end position="68"/>
    </location>
</feature>
<evidence type="ECO:0000256" key="3">
    <source>
        <dbReference type="ARBA" id="ARBA00022448"/>
    </source>
</evidence>
<dbReference type="Pfam" id="PF07690">
    <property type="entry name" value="MFS_1"/>
    <property type="match status" value="1"/>
</dbReference>
<dbReference type="InterPro" id="IPR011701">
    <property type="entry name" value="MFS"/>
</dbReference>
<dbReference type="OrthoDB" id="63984at2"/>
<dbReference type="CDD" id="cd17324">
    <property type="entry name" value="MFS_NepI_like"/>
    <property type="match status" value="1"/>
</dbReference>
<keyword evidence="4" id="KW-1003">Cell membrane</keyword>
<evidence type="ECO:0000313" key="11">
    <source>
        <dbReference type="Proteomes" id="UP000035860"/>
    </source>
</evidence>
<dbReference type="GO" id="GO:0005886">
    <property type="term" value="C:plasma membrane"/>
    <property type="evidence" value="ECO:0007669"/>
    <property type="project" value="UniProtKB-SubCell"/>
</dbReference>
<keyword evidence="6 8" id="KW-1133">Transmembrane helix</keyword>
<dbReference type="InterPro" id="IPR020846">
    <property type="entry name" value="MFS_dom"/>
</dbReference>
<feature type="transmembrane region" description="Helical" evidence="8">
    <location>
        <begin position="107"/>
        <end position="127"/>
    </location>
</feature>
<feature type="domain" description="Major facilitator superfamily (MFS) profile" evidence="9">
    <location>
        <begin position="15"/>
        <end position="392"/>
    </location>
</feature>
<organism evidence="10 11">
    <name type="scientific">Moraxella bovoculi 237</name>
    <dbReference type="NCBI Taxonomy" id="743974"/>
    <lineage>
        <taxon>Bacteria</taxon>
        <taxon>Pseudomonadati</taxon>
        <taxon>Pseudomonadota</taxon>
        <taxon>Gammaproteobacteria</taxon>
        <taxon>Moraxellales</taxon>
        <taxon>Moraxellaceae</taxon>
        <taxon>Moraxella</taxon>
    </lineage>
</organism>
<dbReference type="PROSITE" id="PS00216">
    <property type="entry name" value="SUGAR_TRANSPORT_1"/>
    <property type="match status" value="1"/>
</dbReference>
<feature type="transmembrane region" description="Helical" evidence="8">
    <location>
        <begin position="216"/>
        <end position="237"/>
    </location>
</feature>
<comment type="similarity">
    <text evidence="2">Belongs to the major facilitator superfamily.</text>
</comment>
<dbReference type="PANTHER" id="PTHR43271:SF2">
    <property type="entry name" value="BLL2771 PROTEIN"/>
    <property type="match status" value="1"/>
</dbReference>
<proteinExistence type="inferred from homology"/>
<evidence type="ECO:0000256" key="5">
    <source>
        <dbReference type="ARBA" id="ARBA00022692"/>
    </source>
</evidence>
<dbReference type="RefSeq" id="WP_036365077.1">
    <property type="nucleotide sequence ID" value="NZ_AOMT01000022.1"/>
</dbReference>
<feature type="transmembrane region" description="Helical" evidence="8">
    <location>
        <begin position="282"/>
        <end position="299"/>
    </location>
</feature>
<evidence type="ECO:0000256" key="8">
    <source>
        <dbReference type="SAM" id="Phobius"/>
    </source>
</evidence>
<protein>
    <submittedName>
        <fullName evidence="10">Major facilitator superfamily protein</fullName>
    </submittedName>
</protein>
<evidence type="ECO:0000256" key="1">
    <source>
        <dbReference type="ARBA" id="ARBA00004651"/>
    </source>
</evidence>